<keyword evidence="1" id="KW-0812">Transmembrane</keyword>
<keyword evidence="1" id="KW-0472">Membrane</keyword>
<dbReference type="EMBL" id="CP142433">
    <property type="protein sequence ID" value="XBC45516.1"/>
    <property type="molecule type" value="Genomic_DNA"/>
</dbReference>
<dbReference type="InterPro" id="IPR021759">
    <property type="entry name" value="WxLIP_HBD"/>
</dbReference>
<accession>A0AB74TFN3</accession>
<evidence type="ECO:0000256" key="2">
    <source>
        <dbReference type="SAM" id="SignalP"/>
    </source>
</evidence>
<evidence type="ECO:0000313" key="5">
    <source>
        <dbReference type="EMBL" id="XBC45516.1"/>
    </source>
</evidence>
<feature type="signal peptide" evidence="2">
    <location>
        <begin position="1"/>
        <end position="28"/>
    </location>
</feature>
<name>A0AB74TFN3_9LACT</name>
<dbReference type="AlphaFoldDB" id="A0AB74TFN3"/>
<feature type="chain" id="PRO_5044503424" evidence="2">
    <location>
        <begin position="29"/>
        <end position="345"/>
    </location>
</feature>
<gene>
    <name evidence="5" type="ORF">VUQ08_06545</name>
</gene>
<evidence type="ECO:0000259" key="4">
    <source>
        <dbReference type="Pfam" id="PF11797"/>
    </source>
</evidence>
<feature type="domain" description="WxL Interacting Protein host binding" evidence="4">
    <location>
        <begin position="170"/>
        <end position="303"/>
    </location>
</feature>
<dbReference type="RefSeq" id="WP_347299990.1">
    <property type="nucleotide sequence ID" value="NZ_CP142433.1"/>
</dbReference>
<proteinExistence type="predicted"/>
<feature type="transmembrane region" description="Helical" evidence="1">
    <location>
        <begin position="315"/>
        <end position="338"/>
    </location>
</feature>
<evidence type="ECO:0000256" key="1">
    <source>
        <dbReference type="SAM" id="Phobius"/>
    </source>
</evidence>
<evidence type="ECO:0000259" key="3">
    <source>
        <dbReference type="Pfam" id="PF06030"/>
    </source>
</evidence>
<feature type="domain" description="WxL Interacting Protein peptidoglycan binding" evidence="3">
    <location>
        <begin position="37"/>
        <end position="156"/>
    </location>
</feature>
<dbReference type="InterPro" id="IPR010317">
    <property type="entry name" value="WxLIP_PGBD"/>
</dbReference>
<protein>
    <submittedName>
        <fullName evidence="5">DUF916 and DUF3324 domain-containing protein</fullName>
    </submittedName>
</protein>
<dbReference type="Pfam" id="PF11797">
    <property type="entry name" value="WxLIP_HBD"/>
    <property type="match status" value="1"/>
</dbReference>
<reference evidence="5" key="1">
    <citation type="submission" date="2023-12" db="EMBL/GenBank/DDBJ databases">
        <title>Dolosigranulum savutii sp. nov. isolated from human upper respiratory samples collected in Botswana.</title>
        <authorList>
            <person name="Kelly M.S."/>
        </authorList>
    </citation>
    <scope>NUCLEOTIDE SEQUENCE</scope>
    <source>
        <strain evidence="5">MSK433</strain>
    </source>
</reference>
<sequence>MRQFKLVVATLVACIISFNSMSRLLVYAQDEGDHVPYSVQPLLPDNQVNPDVTYFDIAMDKGQEQSLEVMVFNSSDQEIKVSVATNFAATNGNGLITYDGSIEQYDQSMQFLFSEIAKPRDEELTVAPGESLVTYIDIDLPDESFDGQILGGIYFTLLEDEEELEGAVGFINEYSYAIGVNITEKDNNTVVTPQLELREVTPELINHRTGIQTTFANTTPVLISQLEFEGRIYRQDSEEALYTRTVQPFSVGPNNLFHFPVSLEDKPLKPGEYVFRGHAKNDDHQWEFEQTFSISEEESNTINDQAVVLEETSPWNGWLIGAVVVIGLLLGVIIYLMYRNNASDQ</sequence>
<keyword evidence="2" id="KW-0732">Signal</keyword>
<dbReference type="Pfam" id="PF06030">
    <property type="entry name" value="WxLIP_PGBD"/>
    <property type="match status" value="1"/>
</dbReference>
<keyword evidence="1" id="KW-1133">Transmembrane helix</keyword>
<organism evidence="5">
    <name type="scientific">Dolosigranulum savutiense</name>
    <dbReference type="NCBI Taxonomy" id="3110288"/>
    <lineage>
        <taxon>Bacteria</taxon>
        <taxon>Bacillati</taxon>
        <taxon>Bacillota</taxon>
        <taxon>Bacilli</taxon>
        <taxon>Lactobacillales</taxon>
        <taxon>Carnobacteriaceae</taxon>
        <taxon>Dolosigranulum</taxon>
    </lineage>
</organism>